<sequence>HTLMEEKHDITEVGFFDNLSLAQQTLNSDATTRTVVKKMPVDRRLEYTNYDGSKDISKHDYETRIAK</sequence>
<reference evidence="1" key="1">
    <citation type="submission" date="2020-11" db="EMBL/GenBank/DDBJ databases">
        <authorList>
            <person name="Whitehead M."/>
        </authorList>
    </citation>
    <scope>NUCLEOTIDE SEQUENCE</scope>
    <source>
        <strain evidence="1">EGII</strain>
    </source>
</reference>
<dbReference type="Proteomes" id="UP000606786">
    <property type="component" value="Unassembled WGS sequence"/>
</dbReference>
<gene>
    <name evidence="1" type="ORF">CCAP1982_LOCUS114</name>
</gene>
<keyword evidence="2" id="KW-1185">Reference proteome</keyword>
<feature type="non-terminal residue" evidence="1">
    <location>
        <position position="1"/>
    </location>
</feature>
<dbReference type="EMBL" id="CAJHJT010000001">
    <property type="protein sequence ID" value="CAD6991175.1"/>
    <property type="molecule type" value="Genomic_DNA"/>
</dbReference>
<dbReference type="AlphaFoldDB" id="A0A811U1N9"/>
<accession>A0A811U1N9</accession>
<organism evidence="1 2">
    <name type="scientific">Ceratitis capitata</name>
    <name type="common">Mediterranean fruit fly</name>
    <name type="synonym">Tephritis capitata</name>
    <dbReference type="NCBI Taxonomy" id="7213"/>
    <lineage>
        <taxon>Eukaryota</taxon>
        <taxon>Metazoa</taxon>
        <taxon>Ecdysozoa</taxon>
        <taxon>Arthropoda</taxon>
        <taxon>Hexapoda</taxon>
        <taxon>Insecta</taxon>
        <taxon>Pterygota</taxon>
        <taxon>Neoptera</taxon>
        <taxon>Endopterygota</taxon>
        <taxon>Diptera</taxon>
        <taxon>Brachycera</taxon>
        <taxon>Muscomorpha</taxon>
        <taxon>Tephritoidea</taxon>
        <taxon>Tephritidae</taxon>
        <taxon>Ceratitis</taxon>
        <taxon>Ceratitis</taxon>
    </lineage>
</organism>
<proteinExistence type="predicted"/>
<protein>
    <submittedName>
        <fullName evidence="1">(Mediterranean fruit fly) hypothetical protein</fullName>
    </submittedName>
</protein>
<comment type="caution">
    <text evidence="1">The sequence shown here is derived from an EMBL/GenBank/DDBJ whole genome shotgun (WGS) entry which is preliminary data.</text>
</comment>
<evidence type="ECO:0000313" key="2">
    <source>
        <dbReference type="Proteomes" id="UP000606786"/>
    </source>
</evidence>
<name>A0A811U1N9_CERCA</name>
<evidence type="ECO:0000313" key="1">
    <source>
        <dbReference type="EMBL" id="CAD6991175.1"/>
    </source>
</evidence>